<sequence length="399" mass="43535">MPSSGQTDVAHPGDPHPDPGFAVYVHWPFCKSKCPYCDFNSHVRERVDHDRWRAALLRELDHYADQTAGRRVTSVFFGGGTPSLMDPATVGAVIDRIAQRWTVADGLEITLEANPTSVEADKFRAFRTAGVNRVSLGIQALDDTALRFLGRQHSATEATGAIALAARIFDRFSFDLIYARPGQSVAAWEAELTQALDHAVGHLSVYQLTIEEGTAFFPLHARGDLVLPDEDLAGDLYEATQSLLGRAGLPAYEVSNHARPGEESRHNLTYWRYGDYIGVGPGAHGRLTLDGAKVATRAHRAPEIWMERVERDGHGAATPDPIDRSARATELLMMGLRLTEGVPLARLAEEGGRDPADLLDADALKRLTDGGFLTIDHATLRATHEGRQRLNAVLAALLA</sequence>
<dbReference type="GO" id="GO:0006779">
    <property type="term" value="P:porphyrin-containing compound biosynthetic process"/>
    <property type="evidence" value="ECO:0007669"/>
    <property type="project" value="InterPro"/>
</dbReference>
<evidence type="ECO:0000256" key="8">
    <source>
        <dbReference type="ARBA" id="ARBA00023014"/>
    </source>
</evidence>
<dbReference type="SFLD" id="SFLDF00288">
    <property type="entry name" value="HemN-like__clustered_with_nucl"/>
    <property type="match status" value="1"/>
</dbReference>
<keyword evidence="10" id="KW-0963">Cytoplasm</keyword>
<comment type="subcellular location">
    <subcellularLocation>
        <location evidence="10">Cytoplasm</location>
    </subcellularLocation>
</comment>
<dbReference type="GO" id="GO:0051539">
    <property type="term" value="F:4 iron, 4 sulfur cluster binding"/>
    <property type="evidence" value="ECO:0007669"/>
    <property type="project" value="UniProtKB-UniRule"/>
</dbReference>
<dbReference type="RefSeq" id="WP_126613975.1">
    <property type="nucleotide sequence ID" value="NZ_JBHUCY010000012.1"/>
</dbReference>
<keyword evidence="4 10" id="KW-0349">Heme</keyword>
<evidence type="ECO:0000313" key="13">
    <source>
        <dbReference type="Proteomes" id="UP000277007"/>
    </source>
</evidence>
<dbReference type="PANTHER" id="PTHR13932:SF5">
    <property type="entry name" value="RADICAL S-ADENOSYL METHIONINE DOMAIN-CONTAINING PROTEIN 1, MITOCHONDRIAL"/>
    <property type="match status" value="1"/>
</dbReference>
<evidence type="ECO:0000259" key="11">
    <source>
        <dbReference type="PROSITE" id="PS51918"/>
    </source>
</evidence>
<evidence type="ECO:0000256" key="10">
    <source>
        <dbReference type="RuleBase" id="RU364116"/>
    </source>
</evidence>
<dbReference type="InterPro" id="IPR058240">
    <property type="entry name" value="rSAM_sf"/>
</dbReference>
<dbReference type="SFLD" id="SFLDS00029">
    <property type="entry name" value="Radical_SAM"/>
    <property type="match status" value="1"/>
</dbReference>
<keyword evidence="9 10" id="KW-0143">Chaperone</keyword>
<evidence type="ECO:0000256" key="2">
    <source>
        <dbReference type="ARBA" id="ARBA00006100"/>
    </source>
</evidence>
<keyword evidence="10" id="KW-0004">4Fe-4S</keyword>
<keyword evidence="7 10" id="KW-0408">Iron</keyword>
<dbReference type="SFLD" id="SFLDF00562">
    <property type="entry name" value="HemN-like__clustered_with_heat"/>
    <property type="match status" value="1"/>
</dbReference>
<organism evidence="12 13">
    <name type="scientific">Azospirillum griseum</name>
    <dbReference type="NCBI Taxonomy" id="2496639"/>
    <lineage>
        <taxon>Bacteria</taxon>
        <taxon>Pseudomonadati</taxon>
        <taxon>Pseudomonadota</taxon>
        <taxon>Alphaproteobacteria</taxon>
        <taxon>Rhodospirillales</taxon>
        <taxon>Azospirillaceae</taxon>
        <taxon>Azospirillum</taxon>
    </lineage>
</organism>
<accession>A0A431VKR4</accession>
<dbReference type="EMBL" id="RXMA01000005">
    <property type="protein sequence ID" value="RTR22088.1"/>
    <property type="molecule type" value="Genomic_DNA"/>
</dbReference>
<dbReference type="GO" id="GO:0005737">
    <property type="term" value="C:cytoplasm"/>
    <property type="evidence" value="ECO:0007669"/>
    <property type="project" value="UniProtKB-SubCell"/>
</dbReference>
<evidence type="ECO:0000256" key="6">
    <source>
        <dbReference type="ARBA" id="ARBA00022723"/>
    </source>
</evidence>
<dbReference type="GO" id="GO:0046872">
    <property type="term" value="F:metal ion binding"/>
    <property type="evidence" value="ECO:0007669"/>
    <property type="project" value="UniProtKB-UniRule"/>
</dbReference>
<gene>
    <name evidence="12" type="ORF">EJ903_07395</name>
</gene>
<evidence type="ECO:0000256" key="4">
    <source>
        <dbReference type="ARBA" id="ARBA00022617"/>
    </source>
</evidence>
<dbReference type="SUPFAM" id="SSF102114">
    <property type="entry name" value="Radical SAM enzymes"/>
    <property type="match status" value="1"/>
</dbReference>
<keyword evidence="13" id="KW-1185">Reference proteome</keyword>
<feature type="domain" description="Radical SAM core" evidence="11">
    <location>
        <begin position="15"/>
        <end position="247"/>
    </location>
</feature>
<dbReference type="InterPro" id="IPR034505">
    <property type="entry name" value="Coproporphyrinogen-III_oxidase"/>
</dbReference>
<name>A0A431VKR4_9PROT</name>
<keyword evidence="8 10" id="KW-0411">Iron-sulfur</keyword>
<dbReference type="SFLD" id="SFLDG01065">
    <property type="entry name" value="anaerobic_coproporphyrinogen-I"/>
    <property type="match status" value="1"/>
</dbReference>
<keyword evidence="6 10" id="KW-0479">Metal-binding</keyword>
<dbReference type="OrthoDB" id="9808022at2"/>
<reference evidence="12 13" key="1">
    <citation type="submission" date="2018-12" db="EMBL/GenBank/DDBJ databases">
        <authorList>
            <person name="Yang Y."/>
        </authorList>
    </citation>
    <scope>NUCLEOTIDE SEQUENCE [LARGE SCALE GENOMIC DNA]</scope>
    <source>
        <strain evidence="12 13">L-25-5w-1</strain>
    </source>
</reference>
<dbReference type="Pfam" id="PF06969">
    <property type="entry name" value="HemN_C"/>
    <property type="match status" value="1"/>
</dbReference>
<dbReference type="Proteomes" id="UP000277007">
    <property type="component" value="Unassembled WGS sequence"/>
</dbReference>
<protein>
    <recommendedName>
        <fullName evidence="3 10">Heme chaperone HemW</fullName>
    </recommendedName>
</protein>
<evidence type="ECO:0000256" key="7">
    <source>
        <dbReference type="ARBA" id="ARBA00023004"/>
    </source>
</evidence>
<dbReference type="PANTHER" id="PTHR13932">
    <property type="entry name" value="COPROPORPHYRINIGEN III OXIDASE"/>
    <property type="match status" value="1"/>
</dbReference>
<comment type="function">
    <text evidence="10">Probably acts as a heme chaperone, transferring heme to an unknown acceptor. Binds one molecule of heme per monomer, possibly covalently. Binds 1 [4Fe-4S] cluster. The cluster is coordinated with 3 cysteines and an exchangeable S-adenosyl-L-methionine.</text>
</comment>
<dbReference type="InterPro" id="IPR006638">
    <property type="entry name" value="Elp3/MiaA/NifB-like_rSAM"/>
</dbReference>
<dbReference type="SMART" id="SM00729">
    <property type="entry name" value="Elp3"/>
    <property type="match status" value="1"/>
</dbReference>
<evidence type="ECO:0000313" key="12">
    <source>
        <dbReference type="EMBL" id="RTR22088.1"/>
    </source>
</evidence>
<evidence type="ECO:0000256" key="3">
    <source>
        <dbReference type="ARBA" id="ARBA00017228"/>
    </source>
</evidence>
<evidence type="ECO:0000256" key="5">
    <source>
        <dbReference type="ARBA" id="ARBA00022691"/>
    </source>
</evidence>
<dbReference type="CDD" id="cd01335">
    <property type="entry name" value="Radical_SAM"/>
    <property type="match status" value="1"/>
</dbReference>
<evidence type="ECO:0000256" key="1">
    <source>
        <dbReference type="ARBA" id="ARBA00001966"/>
    </source>
</evidence>
<dbReference type="Gene3D" id="3.20.20.70">
    <property type="entry name" value="Aldolase class I"/>
    <property type="match status" value="1"/>
</dbReference>
<evidence type="ECO:0000256" key="9">
    <source>
        <dbReference type="ARBA" id="ARBA00023186"/>
    </source>
</evidence>
<dbReference type="InterPro" id="IPR010723">
    <property type="entry name" value="HemN_C"/>
</dbReference>
<dbReference type="GO" id="GO:0004109">
    <property type="term" value="F:coproporphyrinogen oxidase activity"/>
    <property type="evidence" value="ECO:0007669"/>
    <property type="project" value="InterPro"/>
</dbReference>
<proteinExistence type="inferred from homology"/>
<dbReference type="NCBIfam" id="TIGR00539">
    <property type="entry name" value="hemN_rel"/>
    <property type="match status" value="1"/>
</dbReference>
<dbReference type="PROSITE" id="PS51918">
    <property type="entry name" value="RADICAL_SAM"/>
    <property type="match status" value="1"/>
</dbReference>
<comment type="cofactor">
    <cofactor evidence="1">
        <name>[4Fe-4S] cluster</name>
        <dbReference type="ChEBI" id="CHEBI:49883"/>
    </cofactor>
</comment>
<dbReference type="InterPro" id="IPR013785">
    <property type="entry name" value="Aldolase_TIM"/>
</dbReference>
<dbReference type="InterPro" id="IPR007197">
    <property type="entry name" value="rSAM"/>
</dbReference>
<comment type="similarity">
    <text evidence="2">Belongs to the anaerobic coproporphyrinogen-III oxidase family. HemW subfamily.</text>
</comment>
<keyword evidence="5 10" id="KW-0949">S-adenosyl-L-methionine</keyword>
<dbReference type="AlphaFoldDB" id="A0A431VKR4"/>
<dbReference type="InterPro" id="IPR004559">
    <property type="entry name" value="HemW-like"/>
</dbReference>
<comment type="caution">
    <text evidence="12">The sequence shown here is derived from an EMBL/GenBank/DDBJ whole genome shotgun (WGS) entry which is preliminary data.</text>
</comment>
<dbReference type="Pfam" id="PF04055">
    <property type="entry name" value="Radical_SAM"/>
    <property type="match status" value="1"/>
</dbReference>